<proteinExistence type="predicted"/>
<evidence type="ECO:0000313" key="1">
    <source>
        <dbReference type="EMBL" id="CAI3994311.1"/>
    </source>
</evidence>
<sequence length="93" mass="10393">MQQAAKSAMSKAAEASFQRLLDAEDGDSITAEALRKALVRFRIPAEVCKPEETEDLLKIVTEEAEVSGPLNLENFKKLFNTLNLKVTRDGRVW</sequence>
<dbReference type="Proteomes" id="UP001152797">
    <property type="component" value="Unassembled WGS sequence"/>
</dbReference>
<dbReference type="OrthoDB" id="10584748at2759"/>
<name>A0A9P1FZV9_9DINO</name>
<evidence type="ECO:0000313" key="2">
    <source>
        <dbReference type="EMBL" id="CAL1147686.1"/>
    </source>
</evidence>
<evidence type="ECO:0000313" key="3">
    <source>
        <dbReference type="EMBL" id="CAL4781623.1"/>
    </source>
</evidence>
<dbReference type="AlphaFoldDB" id="A0A9P1FZV9"/>
<dbReference type="EMBL" id="CAMXCT030001936">
    <property type="protein sequence ID" value="CAL4781623.1"/>
    <property type="molecule type" value="Genomic_DNA"/>
</dbReference>
<reference evidence="2" key="2">
    <citation type="submission" date="2024-04" db="EMBL/GenBank/DDBJ databases">
        <authorList>
            <person name="Chen Y."/>
            <person name="Shah S."/>
            <person name="Dougan E. K."/>
            <person name="Thang M."/>
            <person name="Chan C."/>
        </authorList>
    </citation>
    <scope>NUCLEOTIDE SEQUENCE [LARGE SCALE GENOMIC DNA]</scope>
</reference>
<comment type="caution">
    <text evidence="1">The sequence shown here is derived from an EMBL/GenBank/DDBJ whole genome shotgun (WGS) entry which is preliminary data.</text>
</comment>
<dbReference type="EMBL" id="CAMXCT010001936">
    <property type="protein sequence ID" value="CAI3994311.1"/>
    <property type="molecule type" value="Genomic_DNA"/>
</dbReference>
<keyword evidence="4" id="KW-1185">Reference proteome</keyword>
<dbReference type="EMBL" id="CAMXCT020001936">
    <property type="protein sequence ID" value="CAL1147686.1"/>
    <property type="molecule type" value="Genomic_DNA"/>
</dbReference>
<evidence type="ECO:0000313" key="4">
    <source>
        <dbReference type="Proteomes" id="UP001152797"/>
    </source>
</evidence>
<gene>
    <name evidence="1" type="ORF">C1SCF055_LOCUS20963</name>
</gene>
<protein>
    <submittedName>
        <fullName evidence="3">Cellulose 1,4-beta-cellobiosidase (Non-reducing end)</fullName>
    </submittedName>
</protein>
<reference evidence="1" key="1">
    <citation type="submission" date="2022-10" db="EMBL/GenBank/DDBJ databases">
        <authorList>
            <person name="Chen Y."/>
            <person name="Dougan E. K."/>
            <person name="Chan C."/>
            <person name="Rhodes N."/>
            <person name="Thang M."/>
        </authorList>
    </citation>
    <scope>NUCLEOTIDE SEQUENCE</scope>
</reference>
<organism evidence="1">
    <name type="scientific">Cladocopium goreaui</name>
    <dbReference type="NCBI Taxonomy" id="2562237"/>
    <lineage>
        <taxon>Eukaryota</taxon>
        <taxon>Sar</taxon>
        <taxon>Alveolata</taxon>
        <taxon>Dinophyceae</taxon>
        <taxon>Suessiales</taxon>
        <taxon>Symbiodiniaceae</taxon>
        <taxon>Cladocopium</taxon>
    </lineage>
</organism>
<accession>A0A9P1FZV9</accession>